<gene>
    <name evidence="2" type="ORF">SAMN05660330_02700</name>
</gene>
<dbReference type="SUPFAM" id="SSF75169">
    <property type="entry name" value="DsrEFH-like"/>
    <property type="match status" value="1"/>
</dbReference>
<feature type="domain" description="UPF0033" evidence="1">
    <location>
        <begin position="4"/>
        <end position="28"/>
    </location>
</feature>
<keyword evidence="3" id="KW-1185">Reference proteome</keyword>
<dbReference type="RefSeq" id="WP_092223689.1">
    <property type="nucleotide sequence ID" value="NZ_FNJI01000019.1"/>
</dbReference>
<dbReference type="CDD" id="cd03421">
    <property type="entry name" value="SirA_like_N"/>
    <property type="match status" value="1"/>
</dbReference>
<dbReference type="NCBIfam" id="TIGR03527">
    <property type="entry name" value="selenium_YedF"/>
    <property type="match status" value="1"/>
</dbReference>
<sequence>MKEIDGRGLACPAPVLQTREALQDGSPNEVRVVVDNPSAQQNVLRFLESQGFQVVLERVGNDYGVIGRRGAGSSVTPVSVAEPLATDGKIMVMCTTDRIGSGDDVLGSKLMVSFMHTLKEMGAALWRIVLVNNGVKLTVDGSEVLEELKRYEAAGCKILVCGTCLNHFDILDQKRVGETTNMLDIVCTMQLADKVITL</sequence>
<dbReference type="InterPro" id="IPR001455">
    <property type="entry name" value="TusA-like"/>
</dbReference>
<dbReference type="Gene3D" id="3.30.110.40">
    <property type="entry name" value="TusA-like domain"/>
    <property type="match status" value="1"/>
</dbReference>
<dbReference type="PROSITE" id="PS01148">
    <property type="entry name" value="UPF0033"/>
    <property type="match status" value="1"/>
</dbReference>
<evidence type="ECO:0000313" key="2">
    <source>
        <dbReference type="EMBL" id="SDP41719.1"/>
    </source>
</evidence>
<dbReference type="Pfam" id="PF01206">
    <property type="entry name" value="TusA"/>
    <property type="match status" value="1"/>
</dbReference>
<evidence type="ECO:0000313" key="3">
    <source>
        <dbReference type="Proteomes" id="UP000199073"/>
    </source>
</evidence>
<dbReference type="InterPro" id="IPR019870">
    <property type="entry name" value="Se_metab_YedF"/>
</dbReference>
<organism evidence="2 3">
    <name type="scientific">Desulforhopalus singaporensis</name>
    <dbReference type="NCBI Taxonomy" id="91360"/>
    <lineage>
        <taxon>Bacteria</taxon>
        <taxon>Pseudomonadati</taxon>
        <taxon>Thermodesulfobacteriota</taxon>
        <taxon>Desulfobulbia</taxon>
        <taxon>Desulfobulbales</taxon>
        <taxon>Desulfocapsaceae</taxon>
        <taxon>Desulforhopalus</taxon>
    </lineage>
</organism>
<name>A0A1H0SJL0_9BACT</name>
<reference evidence="2 3" key="1">
    <citation type="submission" date="2016-10" db="EMBL/GenBank/DDBJ databases">
        <authorList>
            <person name="de Groot N.N."/>
        </authorList>
    </citation>
    <scope>NUCLEOTIDE SEQUENCE [LARGE SCALE GENOMIC DNA]</scope>
    <source>
        <strain evidence="2 3">DSM 12130</strain>
    </source>
</reference>
<dbReference type="InterPro" id="IPR027396">
    <property type="entry name" value="DsrEFH-like"/>
</dbReference>
<dbReference type="EMBL" id="FNJI01000019">
    <property type="protein sequence ID" value="SDP41719.1"/>
    <property type="molecule type" value="Genomic_DNA"/>
</dbReference>
<accession>A0A1H0SJL0</accession>
<dbReference type="AlphaFoldDB" id="A0A1H0SJL0"/>
<protein>
    <submittedName>
        <fullName evidence="2">Selenium metabolism protein YedF</fullName>
    </submittedName>
</protein>
<dbReference type="Proteomes" id="UP000199073">
    <property type="component" value="Unassembled WGS sequence"/>
</dbReference>
<dbReference type="OrthoDB" id="9801500at2"/>
<proteinExistence type="predicted"/>
<evidence type="ECO:0000259" key="1">
    <source>
        <dbReference type="PROSITE" id="PS01148"/>
    </source>
</evidence>
<dbReference type="InterPro" id="IPR036868">
    <property type="entry name" value="TusA-like_sf"/>
</dbReference>
<dbReference type="SUPFAM" id="SSF64307">
    <property type="entry name" value="SirA-like"/>
    <property type="match status" value="1"/>
</dbReference>
<dbReference type="STRING" id="91360.SAMN05660330_02700"/>